<protein>
    <recommendedName>
        <fullName evidence="3">Lipoprotein</fullName>
    </recommendedName>
</protein>
<proteinExistence type="predicted"/>
<evidence type="ECO:0008006" key="3">
    <source>
        <dbReference type="Google" id="ProtNLM"/>
    </source>
</evidence>
<dbReference type="AlphaFoldDB" id="A0A1M6HK93"/>
<keyword evidence="2" id="KW-1185">Reference proteome</keyword>
<dbReference type="EMBL" id="FQZI01000016">
    <property type="protein sequence ID" value="SHJ22610.1"/>
    <property type="molecule type" value="Genomic_DNA"/>
</dbReference>
<dbReference type="OrthoDB" id="1359954at2"/>
<evidence type="ECO:0000313" key="1">
    <source>
        <dbReference type="EMBL" id="SHJ22610.1"/>
    </source>
</evidence>
<dbReference type="RefSeq" id="WP_143161950.1">
    <property type="nucleotide sequence ID" value="NZ_FQZI01000016.1"/>
</dbReference>
<dbReference type="Proteomes" id="UP000184488">
    <property type="component" value="Unassembled WGS sequence"/>
</dbReference>
<evidence type="ECO:0000313" key="2">
    <source>
        <dbReference type="Proteomes" id="UP000184488"/>
    </source>
</evidence>
<name>A0A1M6HK93_9FLAO</name>
<dbReference type="PROSITE" id="PS51257">
    <property type="entry name" value="PROKAR_LIPOPROTEIN"/>
    <property type="match status" value="1"/>
</dbReference>
<accession>A0A1M6HK93</accession>
<gene>
    <name evidence="1" type="ORF">SAMN05444363_0038</name>
</gene>
<organism evidence="1 2">
    <name type="scientific">Flavobacterium terrae</name>
    <dbReference type="NCBI Taxonomy" id="415425"/>
    <lineage>
        <taxon>Bacteria</taxon>
        <taxon>Pseudomonadati</taxon>
        <taxon>Bacteroidota</taxon>
        <taxon>Flavobacteriia</taxon>
        <taxon>Flavobacteriales</taxon>
        <taxon>Flavobacteriaceae</taxon>
        <taxon>Flavobacterium</taxon>
    </lineage>
</organism>
<reference evidence="2" key="1">
    <citation type="submission" date="2016-11" db="EMBL/GenBank/DDBJ databases">
        <authorList>
            <person name="Varghese N."/>
            <person name="Submissions S."/>
        </authorList>
    </citation>
    <scope>NUCLEOTIDE SEQUENCE [LARGE SCALE GENOMIC DNA]</scope>
    <source>
        <strain evidence="2">DSM 18829</strain>
    </source>
</reference>
<sequence>MQSKRSIYFFIFLFQTIVIGCSKCKDNEQMIGQYGIEKKGVEIKDSTKGREAISFLKLHRNYTFSLIDSYKKSGVSGKWKIISCETVENNLGKRVPQSVLEFEIDNKKNKATYRDGRITFEYPEDLYGGRYKSLWYVKLNISK</sequence>